<feature type="compositionally biased region" description="Basic and acidic residues" evidence="1">
    <location>
        <begin position="218"/>
        <end position="265"/>
    </location>
</feature>
<dbReference type="InterPro" id="IPR008984">
    <property type="entry name" value="SMAD_FHA_dom_sf"/>
</dbReference>
<protein>
    <recommendedName>
        <fullName evidence="2">PBZ-type domain-containing protein</fullName>
    </recommendedName>
</protein>
<feature type="domain" description="PBZ-type" evidence="2">
    <location>
        <begin position="322"/>
        <end position="344"/>
    </location>
</feature>
<evidence type="ECO:0000256" key="1">
    <source>
        <dbReference type="SAM" id="MobiDB-lite"/>
    </source>
</evidence>
<dbReference type="AlphaFoldDB" id="A0A3L8D8Y6"/>
<reference evidence="3" key="2">
    <citation type="submission" date="2018-07" db="EMBL/GenBank/DDBJ databases">
        <authorList>
            <person name="Mckenzie S.K."/>
            <person name="Kronauer D.J.C."/>
        </authorList>
    </citation>
    <scope>NUCLEOTIDE SEQUENCE</scope>
    <source>
        <strain evidence="3">Clonal line C1</strain>
    </source>
</reference>
<comment type="caution">
    <text evidence="3">The sequence shown here is derived from an EMBL/GenBank/DDBJ whole genome shotgun (WGS) entry which is preliminary data.</text>
</comment>
<dbReference type="OrthoDB" id="10256774at2759"/>
<dbReference type="PANTHER" id="PTHR21315">
    <property type="entry name" value="APRATAXIN AND PNK-LIKE FACTOR-RELATED"/>
    <property type="match status" value="1"/>
</dbReference>
<dbReference type="GO" id="GO:0003906">
    <property type="term" value="F:DNA-(apurinic or apyrimidinic site) endonuclease activity"/>
    <property type="evidence" value="ECO:0007669"/>
    <property type="project" value="InterPro"/>
</dbReference>
<accession>A0A3L8D8Y6</accession>
<feature type="compositionally biased region" description="Basic and acidic residues" evidence="1">
    <location>
        <begin position="111"/>
        <end position="130"/>
    </location>
</feature>
<organism evidence="3">
    <name type="scientific">Ooceraea biroi</name>
    <name type="common">Clonal raider ant</name>
    <name type="synonym">Cerapachys biroi</name>
    <dbReference type="NCBI Taxonomy" id="2015173"/>
    <lineage>
        <taxon>Eukaryota</taxon>
        <taxon>Metazoa</taxon>
        <taxon>Ecdysozoa</taxon>
        <taxon>Arthropoda</taxon>
        <taxon>Hexapoda</taxon>
        <taxon>Insecta</taxon>
        <taxon>Pterygota</taxon>
        <taxon>Neoptera</taxon>
        <taxon>Endopterygota</taxon>
        <taxon>Hymenoptera</taxon>
        <taxon>Apocrita</taxon>
        <taxon>Aculeata</taxon>
        <taxon>Formicoidea</taxon>
        <taxon>Formicidae</taxon>
        <taxon>Dorylinae</taxon>
        <taxon>Ooceraea</taxon>
    </lineage>
</organism>
<dbReference type="Gene3D" id="2.60.200.20">
    <property type="match status" value="1"/>
</dbReference>
<dbReference type="Proteomes" id="UP000279307">
    <property type="component" value="Chromosome 11"/>
</dbReference>
<sequence length="411" mass="45425">MTKKLQIVRVDNDLVQKANLEIGNNLIGRGAATGRDDGRVLRHAVTINVSPNDEMTITAVVPCYMKSIGCTRWQALKLGTSVPIRPGDVCSLLPEKCWFKIMSAPDTMDESEQRLKRKADEDLNNETDSKKTCLSCSMETVASPSETLNNILNNKDPASEHQDSPVSRDAELNDTNAPILQEIYSASSPEGDNAPATCSKEPSDSQNVTEPSVVGESNGKRKAESADSTDLKETATVEPPKKLKWDCAAHFSDRSEAPSSHREGEPQLTSGARRQDQASVPNAERVPREKCTYGGRCYRRNPNHKKNCSHPGDPDYDEPDDREECPYGVKCYRKNPQHRAQFKHSSVPRRRRRAATPVSPVPVDNAFESDASSLEESVDESDYEPSSMYSDSSEKSEWDDSGSEWEDGTTG</sequence>
<feature type="compositionally biased region" description="Polar residues" evidence="1">
    <location>
        <begin position="267"/>
        <end position="280"/>
    </location>
</feature>
<feature type="region of interest" description="Disordered" evidence="1">
    <location>
        <begin position="108"/>
        <end position="130"/>
    </location>
</feature>
<dbReference type="CDD" id="cd22671">
    <property type="entry name" value="FHA_APTX-like"/>
    <property type="match status" value="1"/>
</dbReference>
<evidence type="ECO:0000313" key="3">
    <source>
        <dbReference type="EMBL" id="RLU16378.1"/>
    </source>
</evidence>
<dbReference type="EMBL" id="QOIP01000011">
    <property type="protein sequence ID" value="RLU16378.1"/>
    <property type="molecule type" value="Genomic_DNA"/>
</dbReference>
<evidence type="ECO:0000259" key="2">
    <source>
        <dbReference type="Pfam" id="PF10283"/>
    </source>
</evidence>
<proteinExistence type="predicted"/>
<dbReference type="SUPFAM" id="SSF49879">
    <property type="entry name" value="SMAD/FHA domain"/>
    <property type="match status" value="1"/>
</dbReference>
<dbReference type="GO" id="GO:0035861">
    <property type="term" value="C:site of double-strand break"/>
    <property type="evidence" value="ECO:0007669"/>
    <property type="project" value="TreeGrafter"/>
</dbReference>
<feature type="region of interest" description="Disordered" evidence="1">
    <location>
        <begin position="145"/>
        <end position="170"/>
    </location>
</feature>
<feature type="compositionally biased region" description="Basic residues" evidence="1">
    <location>
        <begin position="297"/>
        <end position="308"/>
    </location>
</feature>
<dbReference type="GO" id="GO:0005634">
    <property type="term" value="C:nucleus"/>
    <property type="evidence" value="ECO:0007669"/>
    <property type="project" value="TreeGrafter"/>
</dbReference>
<gene>
    <name evidence="3" type="ORF">DMN91_010446</name>
</gene>
<feature type="compositionally biased region" description="Acidic residues" evidence="1">
    <location>
        <begin position="314"/>
        <end position="323"/>
    </location>
</feature>
<feature type="domain" description="PBZ-type" evidence="2">
    <location>
        <begin position="288"/>
        <end position="313"/>
    </location>
</feature>
<dbReference type="GO" id="GO:0006302">
    <property type="term" value="P:double-strand break repair"/>
    <property type="evidence" value="ECO:0007669"/>
    <property type="project" value="InterPro"/>
</dbReference>
<feature type="compositionally biased region" description="Basic residues" evidence="1">
    <location>
        <begin position="331"/>
        <end position="354"/>
    </location>
</feature>
<name>A0A3L8D8Y6_OOCBI</name>
<reference evidence="3" key="1">
    <citation type="journal article" date="2018" name="Genome Res.">
        <title>The genomic architecture and molecular evolution of ant odorant receptors.</title>
        <authorList>
            <person name="McKenzie S.K."/>
            <person name="Kronauer D.J.C."/>
        </authorList>
    </citation>
    <scope>NUCLEOTIDE SEQUENCE [LARGE SCALE GENOMIC DNA]</scope>
    <source>
        <strain evidence="3">Clonal line C1</strain>
    </source>
</reference>
<dbReference type="PANTHER" id="PTHR21315:SF2">
    <property type="entry name" value="APRATAXIN AND PNK-LIKE FACTOR"/>
    <property type="match status" value="1"/>
</dbReference>
<dbReference type="InterPro" id="IPR039253">
    <property type="entry name" value="APLF"/>
</dbReference>
<feature type="compositionally biased region" description="Acidic residues" evidence="1">
    <location>
        <begin position="399"/>
        <end position="411"/>
    </location>
</feature>
<dbReference type="GO" id="GO:0008408">
    <property type="term" value="F:3'-5' exonuclease activity"/>
    <property type="evidence" value="ECO:0007669"/>
    <property type="project" value="InterPro"/>
</dbReference>
<feature type="region of interest" description="Disordered" evidence="1">
    <location>
        <begin position="186"/>
        <end position="411"/>
    </location>
</feature>
<dbReference type="Pfam" id="PF10283">
    <property type="entry name" value="zf-CCHH"/>
    <property type="match status" value="2"/>
</dbReference>
<dbReference type="InterPro" id="IPR019406">
    <property type="entry name" value="APLF_PBZ"/>
</dbReference>
<feature type="compositionally biased region" description="Basic and acidic residues" evidence="1">
    <location>
        <begin position="157"/>
        <end position="170"/>
    </location>
</feature>